<sequence>MLDLIFVYGTLHPDRAPAEMRDIVEQLVPAGRATLRARIYRFQHYPALILDAKAEAVEGALFRVPNDALFAALDEYEGFMPDAHDNSLFIRKQVTVLLTSGQPEQAWVYEYAQAV</sequence>
<protein>
    <submittedName>
        <fullName evidence="2">Gamma-glutamylcyclotransferase</fullName>
    </submittedName>
</protein>
<keyword evidence="3" id="KW-1185">Reference proteome</keyword>
<dbReference type="InterPro" id="IPR009288">
    <property type="entry name" value="AIG2-like_dom"/>
</dbReference>
<dbReference type="RefSeq" id="WP_263369528.1">
    <property type="nucleotide sequence ID" value="NZ_JAGSYD010000001.1"/>
</dbReference>
<dbReference type="EMBL" id="JBHSWI010000001">
    <property type="protein sequence ID" value="MFC6645811.1"/>
    <property type="molecule type" value="Genomic_DNA"/>
</dbReference>
<reference evidence="3" key="1">
    <citation type="journal article" date="2019" name="Int. J. Syst. Evol. Microbiol.">
        <title>The Global Catalogue of Microorganisms (GCM) 10K type strain sequencing project: providing services to taxonomists for standard genome sequencing and annotation.</title>
        <authorList>
            <consortium name="The Broad Institute Genomics Platform"/>
            <consortium name="The Broad Institute Genome Sequencing Center for Infectious Disease"/>
            <person name="Wu L."/>
            <person name="Ma J."/>
        </authorList>
    </citation>
    <scope>NUCLEOTIDE SEQUENCE [LARGE SCALE GENOMIC DNA]</scope>
    <source>
        <strain evidence="3">CGMCC 1.16026</strain>
    </source>
</reference>
<gene>
    <name evidence="2" type="ORF">ACFQBQ_09505</name>
</gene>
<accession>A0ABW1Z8U5</accession>
<evidence type="ECO:0000313" key="3">
    <source>
        <dbReference type="Proteomes" id="UP001596391"/>
    </source>
</evidence>
<evidence type="ECO:0000259" key="1">
    <source>
        <dbReference type="Pfam" id="PF06094"/>
    </source>
</evidence>
<evidence type="ECO:0000313" key="2">
    <source>
        <dbReference type="EMBL" id="MFC6645811.1"/>
    </source>
</evidence>
<dbReference type="CDD" id="cd06661">
    <property type="entry name" value="GGCT_like"/>
    <property type="match status" value="1"/>
</dbReference>
<dbReference type="Proteomes" id="UP001596391">
    <property type="component" value="Unassembled WGS sequence"/>
</dbReference>
<name>A0ABW1Z8U5_9BACT</name>
<comment type="caution">
    <text evidence="2">The sequence shown here is derived from an EMBL/GenBank/DDBJ whole genome shotgun (WGS) entry which is preliminary data.</text>
</comment>
<organism evidence="2 3">
    <name type="scientific">Granulicella cerasi</name>
    <dbReference type="NCBI Taxonomy" id="741063"/>
    <lineage>
        <taxon>Bacteria</taxon>
        <taxon>Pseudomonadati</taxon>
        <taxon>Acidobacteriota</taxon>
        <taxon>Terriglobia</taxon>
        <taxon>Terriglobales</taxon>
        <taxon>Acidobacteriaceae</taxon>
        <taxon>Granulicella</taxon>
    </lineage>
</organism>
<dbReference type="InterPro" id="IPR013024">
    <property type="entry name" value="GGCT-like"/>
</dbReference>
<proteinExistence type="predicted"/>
<dbReference type="Pfam" id="PF06094">
    <property type="entry name" value="GGACT"/>
    <property type="match status" value="1"/>
</dbReference>
<dbReference type="SUPFAM" id="SSF110857">
    <property type="entry name" value="Gamma-glutamyl cyclotransferase-like"/>
    <property type="match status" value="1"/>
</dbReference>
<dbReference type="InterPro" id="IPR036568">
    <property type="entry name" value="GGCT-like_sf"/>
</dbReference>
<feature type="domain" description="Gamma-glutamylcyclotransferase AIG2-like" evidence="1">
    <location>
        <begin position="5"/>
        <end position="113"/>
    </location>
</feature>
<dbReference type="Gene3D" id="3.10.490.10">
    <property type="entry name" value="Gamma-glutamyl cyclotransferase-like"/>
    <property type="match status" value="1"/>
</dbReference>